<dbReference type="InterPro" id="IPR036706">
    <property type="entry name" value="VOMI_sf"/>
</dbReference>
<evidence type="ECO:0000313" key="3">
    <source>
        <dbReference type="Proteomes" id="UP000653271"/>
    </source>
</evidence>
<keyword evidence="1" id="KW-0732">Signal</keyword>
<sequence>AGILLPVVVLVVALVAPAGAWSNEAASAALSVENGGPWGDWGDPEFCPKGSFATGFQLKVGTSQGVGDLAGVWGHVGGDDTRGQGTWLPPLSCSRGRLSAFRLRVEAPRGLWDDTAANNLDMACSDGAVLEGQGGNRGTWGNWSSFCPPGGGVCGLRTRLEGPQRKARDDTALNDLDFFCCN</sequence>
<reference evidence="2" key="1">
    <citation type="submission" date="2019-09" db="EMBL/GenBank/DDBJ databases">
        <title>Bird 10,000 Genomes (B10K) Project - Family phase.</title>
        <authorList>
            <person name="Zhang G."/>
        </authorList>
    </citation>
    <scope>NUCLEOTIDE SEQUENCE</scope>
    <source>
        <strain evidence="2">B10K-DU-008-47</strain>
        <tissue evidence="2">Mixed tissue sample</tissue>
    </source>
</reference>
<dbReference type="Pfam" id="PF03762">
    <property type="entry name" value="VOMI"/>
    <property type="match status" value="2"/>
</dbReference>
<feature type="signal peptide" evidence="1">
    <location>
        <begin position="1"/>
        <end position="20"/>
    </location>
</feature>
<evidence type="ECO:0000313" key="2">
    <source>
        <dbReference type="EMBL" id="NWH76517.1"/>
    </source>
</evidence>
<feature type="non-terminal residue" evidence="2">
    <location>
        <position position="182"/>
    </location>
</feature>
<feature type="chain" id="PRO_5032638049" evidence="1">
    <location>
        <begin position="21"/>
        <end position="182"/>
    </location>
</feature>
<dbReference type="OrthoDB" id="6344411at2759"/>
<dbReference type="GO" id="GO:0005615">
    <property type="term" value="C:extracellular space"/>
    <property type="evidence" value="ECO:0007669"/>
    <property type="project" value="TreeGrafter"/>
</dbReference>
<dbReference type="PANTHER" id="PTHR18841">
    <property type="entry name" value="VITELLINE MEMBRANE OUTER LAYER PROTEIN I-RELATED"/>
    <property type="match status" value="1"/>
</dbReference>
<feature type="non-terminal residue" evidence="2">
    <location>
        <position position="1"/>
    </location>
</feature>
<name>A0A850X452_PIACA</name>
<dbReference type="Gene3D" id="2.100.10.20">
    <property type="entry name" value="Vitelline membrane outer layer protein I (VOMI)"/>
    <property type="match status" value="1"/>
</dbReference>
<dbReference type="InterPro" id="IPR005515">
    <property type="entry name" value="VOMI"/>
</dbReference>
<dbReference type="EMBL" id="WAAB01014018">
    <property type="protein sequence ID" value="NWH76517.1"/>
    <property type="molecule type" value="Genomic_DNA"/>
</dbReference>
<dbReference type="Proteomes" id="UP000653271">
    <property type="component" value="Unassembled WGS sequence"/>
</dbReference>
<evidence type="ECO:0000256" key="1">
    <source>
        <dbReference type="SAM" id="SignalP"/>
    </source>
</evidence>
<dbReference type="PANTHER" id="PTHR18841:SF0">
    <property type="entry name" value="VITELLINE MEMBRANE OUTER LAYER 1 HOMOLOG A-RELATED"/>
    <property type="match status" value="1"/>
</dbReference>
<dbReference type="AlphaFoldDB" id="A0A850X452"/>
<protein>
    <submittedName>
        <fullName evidence="2">VMO1 protein</fullName>
    </submittedName>
</protein>
<dbReference type="SUPFAM" id="SSF51092">
    <property type="entry name" value="Vitelline membrane outer protein-I (VMO-I)"/>
    <property type="match status" value="1"/>
</dbReference>
<accession>A0A850X452</accession>
<keyword evidence="3" id="KW-1185">Reference proteome</keyword>
<gene>
    <name evidence="2" type="primary">Vmo1_2</name>
    <name evidence="2" type="ORF">PIACAY_R06230</name>
</gene>
<comment type="caution">
    <text evidence="2">The sequence shown here is derived from an EMBL/GenBank/DDBJ whole genome shotgun (WGS) entry which is preliminary data.</text>
</comment>
<organism evidence="2 3">
    <name type="scientific">Piaya cayana</name>
    <name type="common">Common squirrel cuckoo</name>
    <dbReference type="NCBI Taxonomy" id="33601"/>
    <lineage>
        <taxon>Eukaryota</taxon>
        <taxon>Metazoa</taxon>
        <taxon>Chordata</taxon>
        <taxon>Craniata</taxon>
        <taxon>Vertebrata</taxon>
        <taxon>Euteleostomi</taxon>
        <taxon>Archelosauria</taxon>
        <taxon>Archosauria</taxon>
        <taxon>Dinosauria</taxon>
        <taxon>Saurischia</taxon>
        <taxon>Theropoda</taxon>
        <taxon>Coelurosauria</taxon>
        <taxon>Aves</taxon>
        <taxon>Neognathae</taxon>
        <taxon>Neoaves</taxon>
        <taxon>Otidimorphae</taxon>
        <taxon>Cuculiformes</taxon>
        <taxon>Coccyzidae</taxon>
        <taxon>Piaya</taxon>
    </lineage>
</organism>
<proteinExistence type="predicted"/>